<protein>
    <submittedName>
        <fullName evidence="2">Glyoxalase family protein</fullName>
    </submittedName>
</protein>
<accession>A0A170PQA6</accession>
<sequence length="147" mass="15819">MPKMIFVNLPVTDVDRSAAFYEAIGATRDERFCQAGSAAMLMFSDTISLMVLSHARFSDFTSKRIIDARTDCEVLICLSEDSRDAVDETLAKAVAAGARPDPAPAQDLGFMYGRSFEDPDGHSIELTWMDVGAAMAAMAGGDEPVDA</sequence>
<proteinExistence type="predicted"/>
<dbReference type="EMBL" id="CZQE01000397">
    <property type="protein sequence ID" value="CUS46812.1"/>
    <property type="molecule type" value="Genomic_DNA"/>
</dbReference>
<dbReference type="PROSITE" id="PS51819">
    <property type="entry name" value="VOC"/>
    <property type="match status" value="1"/>
</dbReference>
<dbReference type="SUPFAM" id="SSF54593">
    <property type="entry name" value="Glyoxalase/Bleomycin resistance protein/Dihydroxybiphenyl dioxygenase"/>
    <property type="match status" value="1"/>
</dbReference>
<feature type="domain" description="VOC" evidence="1">
    <location>
        <begin position="3"/>
        <end position="129"/>
    </location>
</feature>
<dbReference type="Pfam" id="PF00903">
    <property type="entry name" value="Glyoxalase"/>
    <property type="match status" value="1"/>
</dbReference>
<dbReference type="InterPro" id="IPR029068">
    <property type="entry name" value="Glyas_Bleomycin-R_OHBP_Dase"/>
</dbReference>
<evidence type="ECO:0000259" key="1">
    <source>
        <dbReference type="PROSITE" id="PS51819"/>
    </source>
</evidence>
<dbReference type="PANTHER" id="PTHR36503:SF2">
    <property type="entry name" value="BLR2408 PROTEIN"/>
    <property type="match status" value="1"/>
</dbReference>
<dbReference type="InterPro" id="IPR037523">
    <property type="entry name" value="VOC_core"/>
</dbReference>
<name>A0A170PQA6_9ZZZZ</name>
<dbReference type="Gene3D" id="3.10.180.10">
    <property type="entry name" value="2,3-Dihydroxybiphenyl 1,2-Dioxygenase, domain 1"/>
    <property type="match status" value="1"/>
</dbReference>
<dbReference type="AlphaFoldDB" id="A0A170PQA6"/>
<dbReference type="PANTHER" id="PTHR36503">
    <property type="entry name" value="BLR2520 PROTEIN"/>
    <property type="match status" value="1"/>
</dbReference>
<reference evidence="2" key="1">
    <citation type="submission" date="2015-10" db="EMBL/GenBank/DDBJ databases">
        <authorList>
            <person name="Gilbert D.G."/>
        </authorList>
    </citation>
    <scope>NUCLEOTIDE SEQUENCE</scope>
</reference>
<dbReference type="InterPro" id="IPR004360">
    <property type="entry name" value="Glyas_Fos-R_dOase_dom"/>
</dbReference>
<evidence type="ECO:0000313" key="2">
    <source>
        <dbReference type="EMBL" id="CUS46812.1"/>
    </source>
</evidence>
<organism evidence="2">
    <name type="scientific">hydrothermal vent metagenome</name>
    <dbReference type="NCBI Taxonomy" id="652676"/>
    <lineage>
        <taxon>unclassified sequences</taxon>
        <taxon>metagenomes</taxon>
        <taxon>ecological metagenomes</taxon>
    </lineage>
</organism>
<gene>
    <name evidence="2" type="ORF">MGWOODY_Smn2371</name>
</gene>